<feature type="compositionally biased region" description="Low complexity" evidence="1">
    <location>
        <begin position="107"/>
        <end position="117"/>
    </location>
</feature>
<accession>A0A7J8EEF0</accession>
<evidence type="ECO:0000313" key="3">
    <source>
        <dbReference type="Proteomes" id="UP000550707"/>
    </source>
</evidence>
<evidence type="ECO:0000313" key="2">
    <source>
        <dbReference type="EMBL" id="KAF6433726.1"/>
    </source>
</evidence>
<organism evidence="2 3">
    <name type="scientific">Molossus molossus</name>
    <name type="common">Pallas' mastiff bat</name>
    <name type="synonym">Vespertilio molossus</name>
    <dbReference type="NCBI Taxonomy" id="27622"/>
    <lineage>
        <taxon>Eukaryota</taxon>
        <taxon>Metazoa</taxon>
        <taxon>Chordata</taxon>
        <taxon>Craniata</taxon>
        <taxon>Vertebrata</taxon>
        <taxon>Euteleostomi</taxon>
        <taxon>Mammalia</taxon>
        <taxon>Eutheria</taxon>
        <taxon>Laurasiatheria</taxon>
        <taxon>Chiroptera</taxon>
        <taxon>Yangochiroptera</taxon>
        <taxon>Molossidae</taxon>
        <taxon>Molossus</taxon>
    </lineage>
</organism>
<comment type="caution">
    <text evidence="2">The sequence shown here is derived from an EMBL/GenBank/DDBJ whole genome shotgun (WGS) entry which is preliminary data.</text>
</comment>
<sequence length="199" mass="20797">MGITAQLPGIPGAREHLRVSRTSVWHAWRGSWAVGSAEHGGISAHGKRSVRGQAPLRPVLCHRIPSLAHSKTPRGWDALDQEQGHTPGPTPPGSEIRGWGLKAAGVPSSSQLDLPGSPGLPSPGCGQRWLYLPGTVFLLRPSTPRGLPAAPFLLPSSSGFAGQFQRRPLGPEGGLVSWVPHILCSGGASQGHGLSLLLT</sequence>
<dbReference type="InParanoid" id="A0A7J8EEF0"/>
<dbReference type="Proteomes" id="UP000550707">
    <property type="component" value="Unassembled WGS sequence"/>
</dbReference>
<keyword evidence="3" id="KW-1185">Reference proteome</keyword>
<name>A0A7J8EEF0_MOLMO</name>
<dbReference type="EMBL" id="JACASF010000014">
    <property type="protein sequence ID" value="KAF6433726.1"/>
    <property type="molecule type" value="Genomic_DNA"/>
</dbReference>
<feature type="region of interest" description="Disordered" evidence="1">
    <location>
        <begin position="71"/>
        <end position="117"/>
    </location>
</feature>
<protein>
    <submittedName>
        <fullName evidence="2">Uncharacterized protein</fullName>
    </submittedName>
</protein>
<proteinExistence type="predicted"/>
<gene>
    <name evidence="2" type="ORF">HJG59_008807</name>
</gene>
<reference evidence="2 3" key="1">
    <citation type="journal article" date="2020" name="Nature">
        <title>Six reference-quality genomes reveal evolution of bat adaptations.</title>
        <authorList>
            <person name="Jebb D."/>
            <person name="Huang Z."/>
            <person name="Pippel M."/>
            <person name="Hughes G.M."/>
            <person name="Lavrichenko K."/>
            <person name="Devanna P."/>
            <person name="Winkler S."/>
            <person name="Jermiin L.S."/>
            <person name="Skirmuntt E.C."/>
            <person name="Katzourakis A."/>
            <person name="Burkitt-Gray L."/>
            <person name="Ray D.A."/>
            <person name="Sullivan K.A.M."/>
            <person name="Roscito J.G."/>
            <person name="Kirilenko B.M."/>
            <person name="Davalos L.M."/>
            <person name="Corthals A.P."/>
            <person name="Power M.L."/>
            <person name="Jones G."/>
            <person name="Ransome R.D."/>
            <person name="Dechmann D.K.N."/>
            <person name="Locatelli A.G."/>
            <person name="Puechmaille S.J."/>
            <person name="Fedrigo O."/>
            <person name="Jarvis E.D."/>
            <person name="Hiller M."/>
            <person name="Vernes S.C."/>
            <person name="Myers E.W."/>
            <person name="Teeling E.C."/>
        </authorList>
    </citation>
    <scope>NUCLEOTIDE SEQUENCE [LARGE SCALE GENOMIC DNA]</scope>
    <source>
        <strain evidence="2">MMolMol1</strain>
        <tissue evidence="2">Muscle</tissue>
    </source>
</reference>
<evidence type="ECO:0000256" key="1">
    <source>
        <dbReference type="SAM" id="MobiDB-lite"/>
    </source>
</evidence>
<dbReference type="AlphaFoldDB" id="A0A7J8EEF0"/>